<keyword evidence="6" id="KW-0408">Iron</keyword>
<comment type="caution">
    <text evidence="10">The sequence shown here is derived from an EMBL/GenBank/DDBJ whole genome shotgun (WGS) entry which is preliminary data.</text>
</comment>
<protein>
    <recommendedName>
        <fullName evidence="8">Peroxidase</fullName>
        <ecNumber evidence="8">1.11.1.-</ecNumber>
    </recommendedName>
</protein>
<dbReference type="InterPro" id="IPR010255">
    <property type="entry name" value="Haem_peroxidase_sf"/>
</dbReference>
<dbReference type="InterPro" id="IPR002016">
    <property type="entry name" value="Haem_peroxidase"/>
</dbReference>
<keyword evidence="5 8" id="KW-0560">Oxidoreductase</keyword>
<keyword evidence="7" id="KW-0325">Glycoprotein</keyword>
<keyword evidence="8" id="KW-0106">Calcium</keyword>
<keyword evidence="2 8" id="KW-0575">Peroxidase</keyword>
<evidence type="ECO:0000256" key="5">
    <source>
        <dbReference type="ARBA" id="ARBA00023002"/>
    </source>
</evidence>
<dbReference type="SUPFAM" id="SSF48113">
    <property type="entry name" value="Heme-dependent peroxidases"/>
    <property type="match status" value="1"/>
</dbReference>
<dbReference type="Proteomes" id="UP001498476">
    <property type="component" value="Unassembled WGS sequence"/>
</dbReference>
<dbReference type="PRINTS" id="PR00462">
    <property type="entry name" value="LIGNINASE"/>
</dbReference>
<gene>
    <name evidence="10" type="ORF">QQX98_012449</name>
</gene>
<dbReference type="InterPro" id="IPR019794">
    <property type="entry name" value="Peroxidases_AS"/>
</dbReference>
<keyword evidence="8" id="KW-0732">Signal</keyword>
<dbReference type="Gene3D" id="1.10.420.10">
    <property type="entry name" value="Peroxidase, domain 2"/>
    <property type="match status" value="1"/>
</dbReference>
<feature type="signal peptide" evidence="8">
    <location>
        <begin position="1"/>
        <end position="21"/>
    </location>
</feature>
<dbReference type="PROSITE" id="PS00436">
    <property type="entry name" value="PEROXIDASE_2"/>
    <property type="match status" value="1"/>
</dbReference>
<accession>A0ABR1GIT4</accession>
<evidence type="ECO:0000256" key="7">
    <source>
        <dbReference type="ARBA" id="ARBA00023180"/>
    </source>
</evidence>
<evidence type="ECO:0000256" key="3">
    <source>
        <dbReference type="ARBA" id="ARBA00022617"/>
    </source>
</evidence>
<sequence length="432" mass="48198">MKFSSILITALAAVPLPGATAHPKMQDRIREIEHVAARGWDTFDSNQLLGDLRTLNLWQLTSSGRDIKNILQGGGNPQSRERYWAVARLDSNRCRRDTCCVWKYISDDLEALFRGDSGRCSKWARYAIRMGFHDAGTWSLANERAGGGADGSIILAGELSRRENKGISDMGAKYQEVYTKYHDTYGFSDVTYADLIQMGATVATVVCPLGPRVRSWVGRKDSSTPAPPNMLPSPFADADTLIQLFMDKTIGPDGLIALLGAHTTSQQNFVNATRAGDPQDSTPGVWDVLYYQQTLGKAQTPERVYMFPSDINLSQHPRTSPAFQAFAGQGGQGLWNNDYAREYIRLSLLGVNNINSLTECTKVLPQPLDSFQHRDQSRLSKWLDSDDYSPKSKSVSWEVENGDEISTPTDKIPGWTNTRPHRHRNKWGGFTW</sequence>
<comment type="cofactor">
    <cofactor evidence="8">
        <name>Ca(2+)</name>
        <dbReference type="ChEBI" id="CHEBI:29108"/>
    </cofactor>
    <text evidence="8">Binds 2 calcium ions per subunit.</text>
</comment>
<evidence type="ECO:0000313" key="10">
    <source>
        <dbReference type="EMBL" id="KAK7398187.1"/>
    </source>
</evidence>
<feature type="chain" id="PRO_5044976585" description="Peroxidase" evidence="8">
    <location>
        <begin position="22"/>
        <end position="432"/>
    </location>
</feature>
<keyword evidence="4 8" id="KW-0479">Metal-binding</keyword>
<comment type="similarity">
    <text evidence="1 8">Belongs to the peroxidase family. Ligninase subfamily.</text>
</comment>
<proteinExistence type="inferred from homology"/>
<evidence type="ECO:0000259" key="9">
    <source>
        <dbReference type="PROSITE" id="PS50873"/>
    </source>
</evidence>
<evidence type="ECO:0000256" key="4">
    <source>
        <dbReference type="ARBA" id="ARBA00022723"/>
    </source>
</evidence>
<organism evidence="10 11">
    <name type="scientific">Neonectria punicea</name>
    <dbReference type="NCBI Taxonomy" id="979145"/>
    <lineage>
        <taxon>Eukaryota</taxon>
        <taxon>Fungi</taxon>
        <taxon>Dikarya</taxon>
        <taxon>Ascomycota</taxon>
        <taxon>Pezizomycotina</taxon>
        <taxon>Sordariomycetes</taxon>
        <taxon>Hypocreomycetidae</taxon>
        <taxon>Hypocreales</taxon>
        <taxon>Nectriaceae</taxon>
        <taxon>Neonectria</taxon>
    </lineage>
</organism>
<dbReference type="InterPro" id="IPR044831">
    <property type="entry name" value="Ccp1-like"/>
</dbReference>
<reference evidence="10 11" key="1">
    <citation type="journal article" date="2025" name="Microbiol. Resour. Announc.">
        <title>Draft genome sequences for Neonectria magnoliae and Neonectria punicea, canker pathogens of Liriodendron tulipifera and Acer saccharum in West Virginia.</title>
        <authorList>
            <person name="Petronek H.M."/>
            <person name="Kasson M.T."/>
            <person name="Metheny A.M."/>
            <person name="Stauder C.M."/>
            <person name="Lovett B."/>
            <person name="Lynch S.C."/>
            <person name="Garnas J.R."/>
            <person name="Kasson L.R."/>
            <person name="Stajich J.E."/>
        </authorList>
    </citation>
    <scope>NUCLEOTIDE SEQUENCE [LARGE SCALE GENOMIC DNA]</scope>
    <source>
        <strain evidence="10 11">NRRL 64653</strain>
    </source>
</reference>
<dbReference type="EMBL" id="JAZAVJ010000368">
    <property type="protein sequence ID" value="KAK7398187.1"/>
    <property type="molecule type" value="Genomic_DNA"/>
</dbReference>
<keyword evidence="11" id="KW-1185">Reference proteome</keyword>
<evidence type="ECO:0000256" key="8">
    <source>
        <dbReference type="RuleBase" id="RU363051"/>
    </source>
</evidence>
<dbReference type="PANTHER" id="PTHR31356:SF66">
    <property type="entry name" value="CATALASE-PEROXIDASE"/>
    <property type="match status" value="1"/>
</dbReference>
<dbReference type="PRINTS" id="PR00458">
    <property type="entry name" value="PEROXIDASE"/>
</dbReference>
<evidence type="ECO:0000256" key="6">
    <source>
        <dbReference type="ARBA" id="ARBA00023004"/>
    </source>
</evidence>
<dbReference type="EC" id="1.11.1.-" evidence="8"/>
<dbReference type="PANTHER" id="PTHR31356">
    <property type="entry name" value="THYLAKOID LUMENAL 29 KDA PROTEIN, CHLOROPLASTIC-RELATED"/>
    <property type="match status" value="1"/>
</dbReference>
<dbReference type="Gene3D" id="1.10.520.10">
    <property type="match status" value="1"/>
</dbReference>
<dbReference type="InterPro" id="IPR001621">
    <property type="entry name" value="Ligninase"/>
</dbReference>
<name>A0ABR1GIT4_9HYPO</name>
<evidence type="ECO:0000256" key="1">
    <source>
        <dbReference type="ARBA" id="ARBA00006089"/>
    </source>
</evidence>
<dbReference type="Pfam" id="PF00141">
    <property type="entry name" value="peroxidase"/>
    <property type="match status" value="1"/>
</dbReference>
<dbReference type="PROSITE" id="PS50873">
    <property type="entry name" value="PEROXIDASE_4"/>
    <property type="match status" value="1"/>
</dbReference>
<feature type="domain" description="Plant heme peroxidase family profile" evidence="9">
    <location>
        <begin position="148"/>
        <end position="263"/>
    </location>
</feature>
<evidence type="ECO:0000256" key="2">
    <source>
        <dbReference type="ARBA" id="ARBA00022559"/>
    </source>
</evidence>
<keyword evidence="3" id="KW-0349">Heme</keyword>
<evidence type="ECO:0000313" key="11">
    <source>
        <dbReference type="Proteomes" id="UP001498476"/>
    </source>
</evidence>